<dbReference type="OrthoDB" id="9930268at2"/>
<dbReference type="AlphaFoldDB" id="A0A3A3FXR9"/>
<name>A0A3A3FXR9_9BURK</name>
<proteinExistence type="predicted"/>
<dbReference type="Proteomes" id="UP000265955">
    <property type="component" value="Unassembled WGS sequence"/>
</dbReference>
<keyword evidence="2" id="KW-1185">Reference proteome</keyword>
<reference evidence="2" key="1">
    <citation type="submission" date="2018-09" db="EMBL/GenBank/DDBJ databases">
        <authorList>
            <person name="Zhu H."/>
        </authorList>
    </citation>
    <scope>NUCLEOTIDE SEQUENCE [LARGE SCALE GENOMIC DNA]</scope>
    <source>
        <strain evidence="2">K1R23-30</strain>
    </source>
</reference>
<evidence type="ECO:0000313" key="1">
    <source>
        <dbReference type="EMBL" id="RJF99001.1"/>
    </source>
</evidence>
<dbReference type="EMBL" id="QYUO01000001">
    <property type="protein sequence ID" value="RJF99001.1"/>
    <property type="molecule type" value="Genomic_DNA"/>
</dbReference>
<gene>
    <name evidence="1" type="ORF">D3871_11145</name>
</gene>
<accession>A0A3A3FXR9</accession>
<organism evidence="1 2">
    <name type="scientific">Noviherbaspirillum saxi</name>
    <dbReference type="NCBI Taxonomy" id="2320863"/>
    <lineage>
        <taxon>Bacteria</taxon>
        <taxon>Pseudomonadati</taxon>
        <taxon>Pseudomonadota</taxon>
        <taxon>Betaproteobacteria</taxon>
        <taxon>Burkholderiales</taxon>
        <taxon>Oxalobacteraceae</taxon>
        <taxon>Noviherbaspirillum</taxon>
    </lineage>
</organism>
<comment type="caution">
    <text evidence="1">The sequence shown here is derived from an EMBL/GenBank/DDBJ whole genome shotgun (WGS) entry which is preliminary data.</text>
</comment>
<evidence type="ECO:0000313" key="2">
    <source>
        <dbReference type="Proteomes" id="UP000265955"/>
    </source>
</evidence>
<dbReference type="RefSeq" id="WP_119768947.1">
    <property type="nucleotide sequence ID" value="NZ_QYUO01000001.1"/>
</dbReference>
<sequence length="104" mass="11657">MRHIYDRTLQKLQYFDGKLPSQNDTTGYVASISRLGGWGMSALAFWDYSVDKRGGCNSVFYAPSLTITPEELMAGAKQHFPEVWARLPEVRLAVPPLPTLRPTA</sequence>
<protein>
    <submittedName>
        <fullName evidence="1">Uncharacterized protein</fullName>
    </submittedName>
</protein>